<dbReference type="HOGENOM" id="CLU_049311_3_1_10"/>
<dbReference type="Gene3D" id="3.40.50.10320">
    <property type="entry name" value="LmbE-like"/>
    <property type="match status" value="1"/>
</dbReference>
<reference evidence="1" key="1">
    <citation type="submission" date="2005-08" db="EMBL/GenBank/DDBJ databases">
        <title>Complete sequence of Chlorobium chlorochromatii CaD3.</title>
        <authorList>
            <person name="Copeland A."/>
            <person name="Lucas S."/>
            <person name="Lapidus A."/>
            <person name="Barry K."/>
            <person name="Detter J.C."/>
            <person name="Glavina T."/>
            <person name="Hammon N."/>
            <person name="Israni S."/>
            <person name="Pitluck S."/>
            <person name="Bryant D."/>
            <person name="Schmutz J."/>
            <person name="Larimer F."/>
            <person name="Land M."/>
            <person name="Kyrpides N."/>
            <person name="Ivanova N."/>
            <person name="Richardson P."/>
        </authorList>
    </citation>
    <scope>NUCLEOTIDE SEQUENCE [LARGE SCALE GENOMIC DNA]</scope>
    <source>
        <strain evidence="1">CaD3</strain>
    </source>
</reference>
<dbReference type="GO" id="GO:0016811">
    <property type="term" value="F:hydrolase activity, acting on carbon-nitrogen (but not peptide) bonds, in linear amides"/>
    <property type="evidence" value="ECO:0007669"/>
    <property type="project" value="TreeGrafter"/>
</dbReference>
<evidence type="ECO:0008006" key="2">
    <source>
        <dbReference type="Google" id="ProtNLM"/>
    </source>
</evidence>
<dbReference type="Pfam" id="PF02585">
    <property type="entry name" value="PIG-L"/>
    <property type="match status" value="1"/>
</dbReference>
<evidence type="ECO:0000313" key="1">
    <source>
        <dbReference type="EMBL" id="ABB28851.1"/>
    </source>
</evidence>
<protein>
    <recommendedName>
        <fullName evidence="2">Bacillithiol biosynthesis deacetylase BshB1</fullName>
    </recommendedName>
</protein>
<dbReference type="GO" id="GO:0071793">
    <property type="term" value="P:bacillithiol biosynthetic process"/>
    <property type="evidence" value="ECO:0007669"/>
    <property type="project" value="InterPro"/>
</dbReference>
<dbReference type="PANTHER" id="PTHR12993:SF30">
    <property type="entry name" value="N-ACETYL-ALPHA-D-GLUCOSAMINYL L-MALATE DEACETYLASE 1"/>
    <property type="match status" value="1"/>
</dbReference>
<dbReference type="SUPFAM" id="SSF102588">
    <property type="entry name" value="LmbE-like"/>
    <property type="match status" value="1"/>
</dbReference>
<dbReference type="InterPro" id="IPR024078">
    <property type="entry name" value="LmbE-like_dom_sf"/>
</dbReference>
<gene>
    <name evidence="1" type="ordered locus">Cag_1596</name>
</gene>
<accession>Q3AQ74</accession>
<dbReference type="eggNOG" id="COG2120">
    <property type="taxonomic scope" value="Bacteria"/>
</dbReference>
<dbReference type="InterPro" id="IPR003737">
    <property type="entry name" value="GlcNAc_PI_deacetylase-related"/>
</dbReference>
<dbReference type="AlphaFoldDB" id="Q3AQ74"/>
<dbReference type="STRING" id="340177.Cag_1596"/>
<dbReference type="OrthoDB" id="9778719at2"/>
<proteinExistence type="predicted"/>
<dbReference type="PANTHER" id="PTHR12993">
    <property type="entry name" value="N-ACETYLGLUCOSAMINYL-PHOSPHATIDYLINOSITOL DE-N-ACETYLASE-RELATED"/>
    <property type="match status" value="1"/>
</dbReference>
<dbReference type="EMBL" id="CP000108">
    <property type="protein sequence ID" value="ABB28851.1"/>
    <property type="molecule type" value="Genomic_DNA"/>
</dbReference>
<dbReference type="NCBIfam" id="TIGR04001">
    <property type="entry name" value="thiol_BshB1"/>
    <property type="match status" value="1"/>
</dbReference>
<dbReference type="GO" id="GO:0019213">
    <property type="term" value="F:deacetylase activity"/>
    <property type="evidence" value="ECO:0007669"/>
    <property type="project" value="InterPro"/>
</dbReference>
<organism evidence="1">
    <name type="scientific">Chlorobium chlorochromatii (strain CaD3)</name>
    <dbReference type="NCBI Taxonomy" id="340177"/>
    <lineage>
        <taxon>Bacteria</taxon>
        <taxon>Pseudomonadati</taxon>
        <taxon>Chlorobiota</taxon>
        <taxon>Chlorobiia</taxon>
        <taxon>Chlorobiales</taxon>
        <taxon>Chlorobiaceae</taxon>
        <taxon>Chlorobium/Pelodictyon group</taxon>
        <taxon>Chlorobium</taxon>
    </lineage>
</organism>
<name>Q3AQ74_CHLCH</name>
<dbReference type="KEGG" id="cch:Cag_1596"/>
<dbReference type="InterPro" id="IPR023842">
    <property type="entry name" value="Bacillithiol_biosynth_BshB1"/>
</dbReference>
<sequence length="247" mass="27670">MPTNQPPLYALAFGAHPDDVELSCGATLLKIMREGKSVAVCDLTRGEMGTLGTPESRKAEAEAATALMGYSARTTLDLGDGKLHYCDENLDRIISVIRHFRPSVVFANPPDERHPDHIKASRLVTDACYYAGLRQRPTTFEGTLQEPHRPRHLLYYIQFRHLEPHVVVNVSETFEASRHAILAFASQFYREGMSDAPQTMINRPEFLTSLEARARYFGEQIGVLYGEGFRLSAMQGVAHFSSLFPEL</sequence>